<evidence type="ECO:0000313" key="2">
    <source>
        <dbReference type="Proteomes" id="UP001140562"/>
    </source>
</evidence>
<dbReference type="Proteomes" id="UP001140562">
    <property type="component" value="Unassembled WGS sequence"/>
</dbReference>
<organism evidence="1 2">
    <name type="scientific">Didymella glomerata</name>
    <dbReference type="NCBI Taxonomy" id="749621"/>
    <lineage>
        <taxon>Eukaryota</taxon>
        <taxon>Fungi</taxon>
        <taxon>Dikarya</taxon>
        <taxon>Ascomycota</taxon>
        <taxon>Pezizomycotina</taxon>
        <taxon>Dothideomycetes</taxon>
        <taxon>Pleosporomycetidae</taxon>
        <taxon>Pleosporales</taxon>
        <taxon>Pleosporineae</taxon>
        <taxon>Didymellaceae</taxon>
        <taxon>Didymella</taxon>
    </lineage>
</organism>
<reference evidence="1" key="1">
    <citation type="submission" date="2022-10" db="EMBL/GenBank/DDBJ databases">
        <title>Tapping the CABI collections for fungal endophytes: first genome assemblies for Collariella, Neodidymelliopsis, Ascochyta clinopodiicola, Didymella pomorum, Didymosphaeria variabile, Neocosmospora piperis and Neocucurbitaria cava.</title>
        <authorList>
            <person name="Hill R."/>
        </authorList>
    </citation>
    <scope>NUCLEOTIDE SEQUENCE</scope>
    <source>
        <strain evidence="1">IMI 360193</strain>
    </source>
</reference>
<evidence type="ECO:0000313" key="1">
    <source>
        <dbReference type="EMBL" id="KAJ4333526.1"/>
    </source>
</evidence>
<dbReference type="OrthoDB" id="5229512at2759"/>
<dbReference type="AlphaFoldDB" id="A0A9W9BYU4"/>
<protein>
    <submittedName>
        <fullName evidence="1">Uncharacterized protein</fullName>
    </submittedName>
</protein>
<gene>
    <name evidence="1" type="ORF">N0V87_007551</name>
</gene>
<accession>A0A9W9BYU4</accession>
<keyword evidence="2" id="KW-1185">Reference proteome</keyword>
<sequence>MPPPDADTSVDFMSRVTVAEHAIDTSILLASKQIHREAYDAMVKTNRFVRVTTSWGMPIRSLLNHLCVPVVTENKQSVDRFPGYVLSVSITCPEEVGTELQSPFSLEPSSLMLLSRDMDRFCDILMDGNTYIPEFGSKASLKIAVAPGSILSSSPYKDSVTEFFTETTQQTLLQPFRSRLRGFEKIKVRGHVSRTIAESVERDISHDTASDPKTTLTKYRKAKDEGHRLFREKHFEATCLAWQDAALEIEQLHKSGSWKKLTDKGETSFVSHIAEIYLLMKLNIAHIKIASMQKGELYADILVQDTLSMAMKSMRDDHWMPGFRYRPTEAQKAKLAYRHALFLRLDGSPRNVDVAARTIEVAHKLAPNDAAVARERATILAWRASMT</sequence>
<comment type="caution">
    <text evidence="1">The sequence shown here is derived from an EMBL/GenBank/DDBJ whole genome shotgun (WGS) entry which is preliminary data.</text>
</comment>
<name>A0A9W9BYU4_9PLEO</name>
<proteinExistence type="predicted"/>
<dbReference type="EMBL" id="JAPEUV010000093">
    <property type="protein sequence ID" value="KAJ4333526.1"/>
    <property type="molecule type" value="Genomic_DNA"/>
</dbReference>